<keyword evidence="2" id="KW-0677">Repeat</keyword>
<evidence type="ECO:0000256" key="1">
    <source>
        <dbReference type="ARBA" id="ARBA00022729"/>
    </source>
</evidence>
<keyword evidence="1 3" id="KW-0732">Signal</keyword>
<name>A0AAN9MPC6_PHACN</name>
<evidence type="ECO:0000259" key="4">
    <source>
        <dbReference type="PROSITE" id="PS51473"/>
    </source>
</evidence>
<dbReference type="PANTHER" id="PTHR32099:SF103">
    <property type="entry name" value="GNK2-HOMOLOGOUS DOMAIN-CONTAINING PROTEIN"/>
    <property type="match status" value="1"/>
</dbReference>
<dbReference type="PANTHER" id="PTHR32099">
    <property type="entry name" value="CYSTEINE-RICH REPEAT SECRETORY PROTEIN"/>
    <property type="match status" value="1"/>
</dbReference>
<dbReference type="AlphaFoldDB" id="A0AAN9MPC6"/>
<feature type="domain" description="Gnk2-homologous" evidence="4">
    <location>
        <begin position="137"/>
        <end position="241"/>
    </location>
</feature>
<gene>
    <name evidence="5" type="ORF">VNO80_16840</name>
</gene>
<dbReference type="InterPro" id="IPR038408">
    <property type="entry name" value="GNK2_sf"/>
</dbReference>
<comment type="caution">
    <text evidence="5">The sequence shown here is derived from an EMBL/GenBank/DDBJ whole genome shotgun (WGS) entry which is preliminary data.</text>
</comment>
<protein>
    <recommendedName>
        <fullName evidence="4">Gnk2-homologous domain-containing protein</fullName>
    </recommendedName>
</protein>
<proteinExistence type="predicted"/>
<organism evidence="5 6">
    <name type="scientific">Phaseolus coccineus</name>
    <name type="common">Scarlet runner bean</name>
    <name type="synonym">Phaseolus multiflorus</name>
    <dbReference type="NCBI Taxonomy" id="3886"/>
    <lineage>
        <taxon>Eukaryota</taxon>
        <taxon>Viridiplantae</taxon>
        <taxon>Streptophyta</taxon>
        <taxon>Embryophyta</taxon>
        <taxon>Tracheophyta</taxon>
        <taxon>Spermatophyta</taxon>
        <taxon>Magnoliopsida</taxon>
        <taxon>eudicotyledons</taxon>
        <taxon>Gunneridae</taxon>
        <taxon>Pentapetalae</taxon>
        <taxon>rosids</taxon>
        <taxon>fabids</taxon>
        <taxon>Fabales</taxon>
        <taxon>Fabaceae</taxon>
        <taxon>Papilionoideae</taxon>
        <taxon>50 kb inversion clade</taxon>
        <taxon>NPAAA clade</taxon>
        <taxon>indigoferoid/millettioid clade</taxon>
        <taxon>Phaseoleae</taxon>
        <taxon>Phaseolus</taxon>
    </lineage>
</organism>
<evidence type="ECO:0000313" key="6">
    <source>
        <dbReference type="Proteomes" id="UP001374584"/>
    </source>
</evidence>
<feature type="domain" description="Gnk2-homologous" evidence="4">
    <location>
        <begin position="28"/>
        <end position="131"/>
    </location>
</feature>
<dbReference type="Proteomes" id="UP001374584">
    <property type="component" value="Unassembled WGS sequence"/>
</dbReference>
<dbReference type="FunFam" id="3.30.430.20:FF:000002">
    <property type="entry name" value="Cysteine-rich receptor-like protein kinase 10"/>
    <property type="match status" value="1"/>
</dbReference>
<dbReference type="InterPro" id="IPR002902">
    <property type="entry name" value="GNK2"/>
</dbReference>
<evidence type="ECO:0000256" key="3">
    <source>
        <dbReference type="SAM" id="SignalP"/>
    </source>
</evidence>
<evidence type="ECO:0000313" key="5">
    <source>
        <dbReference type="EMBL" id="KAK7357551.1"/>
    </source>
</evidence>
<dbReference type="PROSITE" id="PS51473">
    <property type="entry name" value="GNK2"/>
    <property type="match status" value="2"/>
</dbReference>
<keyword evidence="6" id="KW-1185">Reference proteome</keyword>
<feature type="chain" id="PRO_5042924432" description="Gnk2-homologous domain-containing protein" evidence="3">
    <location>
        <begin position="27"/>
        <end position="255"/>
    </location>
</feature>
<dbReference type="EMBL" id="JAYMYR010000006">
    <property type="protein sequence ID" value="KAK7357551.1"/>
    <property type="molecule type" value="Genomic_DNA"/>
</dbReference>
<dbReference type="FunFam" id="3.30.430.20:FF:000003">
    <property type="entry name" value="Cysteine-rich RLK (RECEPTOR-like protein kinase) 10"/>
    <property type="match status" value="1"/>
</dbReference>
<sequence length="255" mass="28443">MAVVVSSRSFLCCLLFLFIAISQTRAQYNYVSCDNNKGNYTAESTYQTNLNTLLSNLTSNTQINYGFYNFSYGQNSDKVNAIGLCRGDVMPDECRSCLNDARDNLTQLCPNQKEAILYHDKCMLRYSNRSIFGLMETEPSYYMYNTNNATEVYQFNQVLSSLMRILTGIAASGDSRRKYAAANAVASNSQTIYGAVQCTPDLSQQACFHCLFGAIAEIPIGKIGSKVGRPSCNIRYENYTFYDEPAYAPAPSPLM</sequence>
<evidence type="ECO:0000256" key="2">
    <source>
        <dbReference type="ARBA" id="ARBA00022737"/>
    </source>
</evidence>
<reference evidence="5 6" key="1">
    <citation type="submission" date="2024-01" db="EMBL/GenBank/DDBJ databases">
        <title>The genomes of 5 underutilized Papilionoideae crops provide insights into root nodulation and disease resistanc.</title>
        <authorList>
            <person name="Jiang F."/>
        </authorList>
    </citation>
    <scope>NUCLEOTIDE SEQUENCE [LARGE SCALE GENOMIC DNA]</scope>
    <source>
        <strain evidence="5">JINMINGXINNONG_FW02</strain>
        <tissue evidence="5">Leaves</tissue>
    </source>
</reference>
<accession>A0AAN9MPC6</accession>
<feature type="signal peptide" evidence="3">
    <location>
        <begin position="1"/>
        <end position="26"/>
    </location>
</feature>
<dbReference type="Gene3D" id="3.30.430.20">
    <property type="entry name" value="Gnk2 domain, C-X8-C-X2-C motif"/>
    <property type="match status" value="2"/>
</dbReference>
<dbReference type="Pfam" id="PF01657">
    <property type="entry name" value="Stress-antifung"/>
    <property type="match status" value="2"/>
</dbReference>
<dbReference type="CDD" id="cd23509">
    <property type="entry name" value="Gnk2-like"/>
    <property type="match status" value="2"/>
</dbReference>